<feature type="chain" id="PRO_5036945456" evidence="1">
    <location>
        <begin position="31"/>
        <end position="406"/>
    </location>
</feature>
<gene>
    <name evidence="3" type="ORF">J1792_25570</name>
</gene>
<protein>
    <submittedName>
        <fullName evidence="3">Beta-lactamase family protein</fullName>
    </submittedName>
</protein>
<dbReference type="PANTHER" id="PTHR46825">
    <property type="entry name" value="D-ALANYL-D-ALANINE-CARBOXYPEPTIDASE/ENDOPEPTIDASE AMPH"/>
    <property type="match status" value="1"/>
</dbReference>
<keyword evidence="4" id="KW-1185">Reference proteome</keyword>
<proteinExistence type="predicted"/>
<dbReference type="InterPro" id="IPR001466">
    <property type="entry name" value="Beta-lactam-related"/>
</dbReference>
<dbReference type="PANTHER" id="PTHR46825:SF7">
    <property type="entry name" value="D-ALANYL-D-ALANINE CARBOXYPEPTIDASE"/>
    <property type="match status" value="1"/>
</dbReference>
<evidence type="ECO:0000256" key="1">
    <source>
        <dbReference type="SAM" id="SignalP"/>
    </source>
</evidence>
<evidence type="ECO:0000259" key="2">
    <source>
        <dbReference type="Pfam" id="PF00144"/>
    </source>
</evidence>
<dbReference type="InterPro" id="IPR050491">
    <property type="entry name" value="AmpC-like"/>
</dbReference>
<evidence type="ECO:0000313" key="3">
    <source>
        <dbReference type="EMBL" id="MBO0656015.1"/>
    </source>
</evidence>
<dbReference type="Proteomes" id="UP000664781">
    <property type="component" value="Unassembled WGS sequence"/>
</dbReference>
<dbReference type="PROSITE" id="PS51318">
    <property type="entry name" value="TAT"/>
    <property type="match status" value="1"/>
</dbReference>
<dbReference type="InterPro" id="IPR012338">
    <property type="entry name" value="Beta-lactam/transpept-like"/>
</dbReference>
<sequence>MTARTIRRALTTAALAAALATTALTTTASADTGRDHDRHAATRAMMEAQVKAGVPGVLGQAQDAHGTWNASAGVADRGTGRERLPQDRFRIGSITKSFVSTVLLQLEAEGRLDIDDSVEHWLPGVVHGNGHDGGRITIRQLLNHTSGVFNYTEDPAFFQQISTGFLEHRYETRTPAQLVATAMKHEPHFTPGKGWHYSNTNYVLAGMIVEKVTGHSYASEVEKRILKRAGMRSTTLPGTSARVPGPHGRGYSKLFATAPDAKIHDVTELNPSWGWAAGEIISTTGDLNRYYRALLRGDLLPERQQRELLTAVPTSDKPSSDAGYGLGLSTGKLSCGVTIWFHGGGIHGSTSMASGTPDGRHTAAFNFNGDWAGDPNALLEAEYCGAKPMAATTGTSKDLKKLTSLR</sequence>
<keyword evidence="1" id="KW-0732">Signal</keyword>
<feature type="signal peptide" evidence="1">
    <location>
        <begin position="1"/>
        <end position="30"/>
    </location>
</feature>
<accession>A0A939FPZ6</accession>
<organism evidence="3 4">
    <name type="scientific">Streptomyces triculaminicus</name>
    <dbReference type="NCBI Taxonomy" id="2816232"/>
    <lineage>
        <taxon>Bacteria</taxon>
        <taxon>Bacillati</taxon>
        <taxon>Actinomycetota</taxon>
        <taxon>Actinomycetes</taxon>
        <taxon>Kitasatosporales</taxon>
        <taxon>Streptomycetaceae</taxon>
        <taxon>Streptomyces</taxon>
    </lineage>
</organism>
<feature type="domain" description="Beta-lactamase-related" evidence="2">
    <location>
        <begin position="46"/>
        <end position="370"/>
    </location>
</feature>
<dbReference type="SUPFAM" id="SSF56601">
    <property type="entry name" value="beta-lactamase/transpeptidase-like"/>
    <property type="match status" value="1"/>
</dbReference>
<name>A0A939FPZ6_9ACTN</name>
<dbReference type="EMBL" id="JAFMOF010000004">
    <property type="protein sequence ID" value="MBO0656015.1"/>
    <property type="molecule type" value="Genomic_DNA"/>
</dbReference>
<dbReference type="Gene3D" id="3.40.710.10">
    <property type="entry name" value="DD-peptidase/beta-lactamase superfamily"/>
    <property type="match status" value="1"/>
</dbReference>
<dbReference type="Pfam" id="PF00144">
    <property type="entry name" value="Beta-lactamase"/>
    <property type="match status" value="1"/>
</dbReference>
<dbReference type="InterPro" id="IPR006311">
    <property type="entry name" value="TAT_signal"/>
</dbReference>
<reference evidence="3" key="1">
    <citation type="submission" date="2021-03" db="EMBL/GenBank/DDBJ databases">
        <title>Streptomyces strains.</title>
        <authorList>
            <person name="Lund M.B."/>
            <person name="Toerring T."/>
        </authorList>
    </citation>
    <scope>NUCLEOTIDE SEQUENCE</scope>
    <source>
        <strain evidence="3">JCM 4242</strain>
    </source>
</reference>
<evidence type="ECO:0000313" key="4">
    <source>
        <dbReference type="Proteomes" id="UP000664781"/>
    </source>
</evidence>
<dbReference type="RefSeq" id="WP_086566076.1">
    <property type="nucleotide sequence ID" value="NZ_JAFMOF010000004.1"/>
</dbReference>
<dbReference type="AlphaFoldDB" id="A0A939FPZ6"/>
<comment type="caution">
    <text evidence="3">The sequence shown here is derived from an EMBL/GenBank/DDBJ whole genome shotgun (WGS) entry which is preliminary data.</text>
</comment>